<sequence>MAFSVPRDDAHGCWVGPAATRIAQAGVKHTRVPGVGRTPVQACGFQAGCEAGQCFSCLCGLVAQRSHGESMD</sequence>
<reference evidence="1 2" key="1">
    <citation type="journal article" date="2012" name="Science">
        <title>The Paleozoic origin of enzymatic lignin decomposition reconstructed from 31 fungal genomes.</title>
        <authorList>
            <person name="Floudas D."/>
            <person name="Binder M."/>
            <person name="Riley R."/>
            <person name="Barry K."/>
            <person name="Blanchette R.A."/>
            <person name="Henrissat B."/>
            <person name="Martinez A.T."/>
            <person name="Otillar R."/>
            <person name="Spatafora J.W."/>
            <person name="Yadav J.S."/>
            <person name="Aerts A."/>
            <person name="Benoit I."/>
            <person name="Boyd A."/>
            <person name="Carlson A."/>
            <person name="Copeland A."/>
            <person name="Coutinho P.M."/>
            <person name="de Vries R.P."/>
            <person name="Ferreira P."/>
            <person name="Findley K."/>
            <person name="Foster B."/>
            <person name="Gaskell J."/>
            <person name="Glotzer D."/>
            <person name="Gorecki P."/>
            <person name="Heitman J."/>
            <person name="Hesse C."/>
            <person name="Hori C."/>
            <person name="Igarashi K."/>
            <person name="Jurgens J.A."/>
            <person name="Kallen N."/>
            <person name="Kersten P."/>
            <person name="Kohler A."/>
            <person name="Kuees U."/>
            <person name="Kumar T.K.A."/>
            <person name="Kuo A."/>
            <person name="LaButti K."/>
            <person name="Larrondo L.F."/>
            <person name="Lindquist E."/>
            <person name="Ling A."/>
            <person name="Lombard V."/>
            <person name="Lucas S."/>
            <person name="Lundell T."/>
            <person name="Martin R."/>
            <person name="McLaughlin D.J."/>
            <person name="Morgenstern I."/>
            <person name="Morin E."/>
            <person name="Murat C."/>
            <person name="Nagy L.G."/>
            <person name="Nolan M."/>
            <person name="Ohm R.A."/>
            <person name="Patyshakuliyeva A."/>
            <person name="Rokas A."/>
            <person name="Ruiz-Duenas F.J."/>
            <person name="Sabat G."/>
            <person name="Salamov A."/>
            <person name="Samejima M."/>
            <person name="Schmutz J."/>
            <person name="Slot J.C."/>
            <person name="St John F."/>
            <person name="Stenlid J."/>
            <person name="Sun H."/>
            <person name="Sun S."/>
            <person name="Syed K."/>
            <person name="Tsang A."/>
            <person name="Wiebenga A."/>
            <person name="Young D."/>
            <person name="Pisabarro A."/>
            <person name="Eastwood D.C."/>
            <person name="Martin F."/>
            <person name="Cullen D."/>
            <person name="Grigoriev I.V."/>
            <person name="Hibbett D.S."/>
        </authorList>
    </citation>
    <scope>NUCLEOTIDE SEQUENCE [LARGE SCALE GENOMIC DNA]</scope>
    <source>
        <strain evidence="1 2">MD-104</strain>
    </source>
</reference>
<organism evidence="1 2">
    <name type="scientific">Wolfiporia cocos (strain MD-104)</name>
    <name type="common">Brown rot fungus</name>
    <dbReference type="NCBI Taxonomy" id="742152"/>
    <lineage>
        <taxon>Eukaryota</taxon>
        <taxon>Fungi</taxon>
        <taxon>Dikarya</taxon>
        <taxon>Basidiomycota</taxon>
        <taxon>Agaricomycotina</taxon>
        <taxon>Agaricomycetes</taxon>
        <taxon>Polyporales</taxon>
        <taxon>Phaeolaceae</taxon>
        <taxon>Wolfiporia</taxon>
    </lineage>
</organism>
<dbReference type="Proteomes" id="UP000218811">
    <property type="component" value="Unassembled WGS sequence"/>
</dbReference>
<dbReference type="EMBL" id="KB467976">
    <property type="protein sequence ID" value="PCH39242.1"/>
    <property type="molecule type" value="Genomic_DNA"/>
</dbReference>
<name>A0A2H3JAF0_WOLCO</name>
<dbReference type="AlphaFoldDB" id="A0A2H3JAF0"/>
<evidence type="ECO:0000313" key="2">
    <source>
        <dbReference type="Proteomes" id="UP000218811"/>
    </source>
</evidence>
<proteinExistence type="predicted"/>
<protein>
    <submittedName>
        <fullName evidence="1">Uncharacterized protein</fullName>
    </submittedName>
</protein>
<evidence type="ECO:0000313" key="1">
    <source>
        <dbReference type="EMBL" id="PCH39242.1"/>
    </source>
</evidence>
<gene>
    <name evidence="1" type="ORF">WOLCODRAFT_29439</name>
</gene>
<keyword evidence="2" id="KW-1185">Reference proteome</keyword>
<accession>A0A2H3JAF0</accession>